<evidence type="ECO:0000313" key="3">
    <source>
        <dbReference type="Proteomes" id="UP000278351"/>
    </source>
</evidence>
<dbReference type="AlphaFoldDB" id="A0A3N4QAZ7"/>
<keyword evidence="3" id="KW-1185">Reference proteome</keyword>
<feature type="transmembrane region" description="Helical" evidence="1">
    <location>
        <begin position="43"/>
        <end position="63"/>
    </location>
</feature>
<dbReference type="EMBL" id="RPDH01000002">
    <property type="protein sequence ID" value="RPE08924.1"/>
    <property type="molecule type" value="Genomic_DNA"/>
</dbReference>
<protein>
    <submittedName>
        <fullName evidence="2">Uncharacterized protein</fullName>
    </submittedName>
</protein>
<gene>
    <name evidence="2" type="ORF">EGT74_18065</name>
</gene>
<keyword evidence="1" id="KW-0812">Transmembrane</keyword>
<keyword evidence="1" id="KW-1133">Transmembrane helix</keyword>
<dbReference type="Proteomes" id="UP000278351">
    <property type="component" value="Unassembled WGS sequence"/>
</dbReference>
<feature type="transmembrane region" description="Helical" evidence="1">
    <location>
        <begin position="83"/>
        <end position="101"/>
    </location>
</feature>
<evidence type="ECO:0000313" key="2">
    <source>
        <dbReference type="EMBL" id="RPE08924.1"/>
    </source>
</evidence>
<evidence type="ECO:0000256" key="1">
    <source>
        <dbReference type="SAM" id="Phobius"/>
    </source>
</evidence>
<organism evidence="2 3">
    <name type="scientific">Chitinophaga lutea</name>
    <dbReference type="NCBI Taxonomy" id="2488634"/>
    <lineage>
        <taxon>Bacteria</taxon>
        <taxon>Pseudomonadati</taxon>
        <taxon>Bacteroidota</taxon>
        <taxon>Chitinophagia</taxon>
        <taxon>Chitinophagales</taxon>
        <taxon>Chitinophagaceae</taxon>
        <taxon>Chitinophaga</taxon>
    </lineage>
</organism>
<accession>A0A3N4QAZ7</accession>
<reference evidence="2 3" key="1">
    <citation type="submission" date="2018-11" db="EMBL/GenBank/DDBJ databases">
        <title>Chitinophaga lutea sp.nov., isolate from arsenic contaminated soil.</title>
        <authorList>
            <person name="Zong Y."/>
        </authorList>
    </citation>
    <scope>NUCLEOTIDE SEQUENCE [LARGE SCALE GENOMIC DNA]</scope>
    <source>
        <strain evidence="2 3">ZY74</strain>
    </source>
</reference>
<name>A0A3N4QAZ7_9BACT</name>
<sequence length="120" mass="13272">MQRVRQYRLMLTALNRQAIPEPAFHVTDAVMARLPKRPSATKNALRLTMAGAAIIAAASIPFLPYISGFYSWLSLVERNTMSLLALGSIALAAFLLALQLLHFRKMIGAIKNNEALQPDH</sequence>
<comment type="caution">
    <text evidence="2">The sequence shown here is derived from an EMBL/GenBank/DDBJ whole genome shotgun (WGS) entry which is preliminary data.</text>
</comment>
<keyword evidence="1" id="KW-0472">Membrane</keyword>
<proteinExistence type="predicted"/>